<keyword evidence="2 6" id="KW-0812">Transmembrane</keyword>
<feature type="transmembrane region" description="Helical" evidence="6">
    <location>
        <begin position="331"/>
        <end position="352"/>
    </location>
</feature>
<feature type="transmembrane region" description="Helical" evidence="6">
    <location>
        <begin position="275"/>
        <end position="295"/>
    </location>
</feature>
<dbReference type="GeneID" id="37877852"/>
<evidence type="ECO:0000256" key="4">
    <source>
        <dbReference type="ARBA" id="ARBA00023136"/>
    </source>
</evidence>
<evidence type="ECO:0000256" key="2">
    <source>
        <dbReference type="ARBA" id="ARBA00022692"/>
    </source>
</evidence>
<proteinExistence type="predicted"/>
<dbReference type="GO" id="GO:0043953">
    <property type="term" value="P:protein transport by the Tat complex"/>
    <property type="evidence" value="ECO:0007669"/>
    <property type="project" value="TreeGrafter"/>
</dbReference>
<feature type="transmembrane region" description="Helical" evidence="6">
    <location>
        <begin position="84"/>
        <end position="106"/>
    </location>
</feature>
<feature type="transmembrane region" description="Helical" evidence="6">
    <location>
        <begin position="709"/>
        <end position="726"/>
    </location>
</feature>
<feature type="transmembrane region" description="Helical" evidence="6">
    <location>
        <begin position="552"/>
        <end position="580"/>
    </location>
</feature>
<feature type="transmembrane region" description="Helical" evidence="6">
    <location>
        <begin position="641"/>
        <end position="670"/>
    </location>
</feature>
<name>A0A343TJ56_9EURY</name>
<feature type="region of interest" description="Disordered" evidence="5">
    <location>
        <begin position="424"/>
        <end position="450"/>
    </location>
</feature>
<reference evidence="8" key="1">
    <citation type="submission" date="2017-11" db="EMBL/GenBank/DDBJ databases">
        <title>Phenotypic and genomic properties of facultatively anaerobic sulfur-reducing natronoarchaea from hypersaline soda lakes.</title>
        <authorList>
            <person name="Sorokin D.Y."/>
            <person name="Kublanov I.V."/>
            <person name="Roman P."/>
            <person name="Sinninghe Damste J.S."/>
            <person name="Golyshin P.N."/>
            <person name="Rojo D."/>
            <person name="Ciordia S."/>
            <person name="Mena M.D.C."/>
            <person name="Ferrer M."/>
            <person name="Messina E."/>
            <person name="Smedile F."/>
            <person name="La Spada G."/>
            <person name="La Cono V."/>
            <person name="Yakimov M.M."/>
        </authorList>
    </citation>
    <scope>NUCLEOTIDE SEQUENCE [LARGE SCALE GENOMIC DNA]</scope>
    <source>
        <strain evidence="8">AArc-Sl</strain>
    </source>
</reference>
<dbReference type="KEGG" id="hdf:AArcSl_1499"/>
<dbReference type="PANTHER" id="PTHR30371">
    <property type="entry name" value="SEC-INDEPENDENT PROTEIN TRANSLOCASE PROTEIN TATC"/>
    <property type="match status" value="1"/>
</dbReference>
<feature type="transmembrane region" description="Helical" evidence="6">
    <location>
        <begin position="127"/>
        <end position="158"/>
    </location>
</feature>
<keyword evidence="3 6" id="KW-1133">Transmembrane helix</keyword>
<dbReference type="Pfam" id="PF00902">
    <property type="entry name" value="TatC"/>
    <property type="match status" value="2"/>
</dbReference>
<organism evidence="7 8">
    <name type="scientific">Halalkaliarchaeum desulfuricum</name>
    <dbReference type="NCBI Taxonomy" id="2055893"/>
    <lineage>
        <taxon>Archaea</taxon>
        <taxon>Methanobacteriati</taxon>
        <taxon>Methanobacteriota</taxon>
        <taxon>Stenosarchaea group</taxon>
        <taxon>Halobacteria</taxon>
        <taxon>Halobacteriales</taxon>
        <taxon>Haloferacaceae</taxon>
        <taxon>Halalkaliarchaeum</taxon>
    </lineage>
</organism>
<dbReference type="Proteomes" id="UP000263012">
    <property type="component" value="Chromosome"/>
</dbReference>
<feature type="transmembrane region" description="Helical" evidence="6">
    <location>
        <begin position="682"/>
        <end position="703"/>
    </location>
</feature>
<accession>A0A343TJ56</accession>
<evidence type="ECO:0000256" key="1">
    <source>
        <dbReference type="ARBA" id="ARBA00004141"/>
    </source>
</evidence>
<dbReference type="PANTHER" id="PTHR30371:SF0">
    <property type="entry name" value="SEC-INDEPENDENT PROTEIN TRANSLOCASE PROTEIN TATC, CHLOROPLASTIC-RELATED"/>
    <property type="match status" value="1"/>
</dbReference>
<gene>
    <name evidence="7" type="primary">tatC2</name>
    <name evidence="7" type="ORF">AArcSl_1499</name>
</gene>
<feature type="transmembrane region" description="Helical" evidence="6">
    <location>
        <begin position="237"/>
        <end position="254"/>
    </location>
</feature>
<dbReference type="EMBL" id="CP025066">
    <property type="protein sequence ID" value="AUX09128.1"/>
    <property type="molecule type" value="Genomic_DNA"/>
</dbReference>
<feature type="transmembrane region" description="Helical" evidence="6">
    <location>
        <begin position="499"/>
        <end position="519"/>
    </location>
</feature>
<evidence type="ECO:0000313" key="8">
    <source>
        <dbReference type="Proteomes" id="UP000263012"/>
    </source>
</evidence>
<comment type="subcellular location">
    <subcellularLocation>
        <location evidence="1">Membrane</location>
        <topology evidence="1">Multi-pass membrane protein</topology>
    </subcellularLocation>
</comment>
<evidence type="ECO:0000256" key="3">
    <source>
        <dbReference type="ARBA" id="ARBA00022989"/>
    </source>
</evidence>
<dbReference type="OrthoDB" id="15305at2157"/>
<dbReference type="AlphaFoldDB" id="A0A343TJ56"/>
<evidence type="ECO:0000256" key="5">
    <source>
        <dbReference type="SAM" id="MobiDB-lite"/>
    </source>
</evidence>
<evidence type="ECO:0000256" key="6">
    <source>
        <dbReference type="SAM" id="Phobius"/>
    </source>
</evidence>
<keyword evidence="4 6" id="KW-0472">Membrane</keyword>
<protein>
    <submittedName>
        <fullName evidence="7">Sec-independent protein translocase protein TatC</fullName>
    </submittedName>
</protein>
<sequence>MSSALDEDTQQTLAEGSDAVRAMLRSAQKDLQKAFMVFLFVFLGTFYALRLWVWDYLKGVTRAQMPPDVEAQLEIIVLTPFDVILLQAKIGLIVGVIAAIPPLIYFSREALRERDMWPEAPIPRWKIATIGLLAALLFSGGVFYSQGFFFPFMFAFLAGFGLEAGFAPSYSIVMWTEFIVFLSLSFGLAAQMPLVVTGLSYAGIVQYETFRDKWKYAVVLIFAFGAMFSPPDPFTQIMWAVPLIALYGVSLYLAKIAVTARRRSEKIDVPATVRAKWNVLAGLFVVGVAAVYGFYDYGGRQAANELLAWMGSDYRVYPLGEGLGVAEPTAIALYGLLAGTVFAVLGIMYLVYAGLDPVEDSGLYGDPTAIDLGELDAAGVRAAPAEAFEELSEDEVMQLASTALDAEDPEKAQALLDRFDEVEAQRAESGDGDDTEGTSGAAGGASAGEAAEDIAGELEERSSRAGSTFLEELTEDGEDDIGGYYTDLKFIFDSIRSRSFIIVGTFLGVMAATFTWLYLGGLGNVFDNFLGRLPSEVVAENVNVITLHPVEALIFIVKFSVLIGVLAIFPVIAYYAWPALRELGFVRGRQNVVFLWTGALVGGLIGGFLLGYYFFAPWLISYLVGDALDAGMIISYRINDFFWLIVFTTAGIGILADVPVLMVLLNYAGIPYQAMRNRWREVVLAMLTFAAVFTPADIVTMFLVTIPLMAAYGVGLFALFFVTLGGRRNLSPPAEIVDTTSTALEVVETKTEGS</sequence>
<feature type="transmembrane region" description="Helical" evidence="6">
    <location>
        <begin position="178"/>
        <end position="202"/>
    </location>
</feature>
<dbReference type="GO" id="GO:0009977">
    <property type="term" value="F:proton motive force dependent protein transmembrane transporter activity"/>
    <property type="evidence" value="ECO:0007669"/>
    <property type="project" value="TreeGrafter"/>
</dbReference>
<feature type="transmembrane region" description="Helical" evidence="6">
    <location>
        <begin position="34"/>
        <end position="53"/>
    </location>
</feature>
<dbReference type="GO" id="GO:0065002">
    <property type="term" value="P:intracellular protein transmembrane transport"/>
    <property type="evidence" value="ECO:0007669"/>
    <property type="project" value="TreeGrafter"/>
</dbReference>
<keyword evidence="8" id="KW-1185">Reference proteome</keyword>
<feature type="transmembrane region" description="Helical" evidence="6">
    <location>
        <begin position="592"/>
        <end position="615"/>
    </location>
</feature>
<dbReference type="InterPro" id="IPR002033">
    <property type="entry name" value="TatC"/>
</dbReference>
<dbReference type="GO" id="GO:0033281">
    <property type="term" value="C:TAT protein transport complex"/>
    <property type="evidence" value="ECO:0007669"/>
    <property type="project" value="TreeGrafter"/>
</dbReference>
<dbReference type="RefSeq" id="WP_119817215.1">
    <property type="nucleotide sequence ID" value="NZ_CP025066.1"/>
</dbReference>
<evidence type="ECO:0000313" key="7">
    <source>
        <dbReference type="EMBL" id="AUX09128.1"/>
    </source>
</evidence>